<reference evidence="1" key="1">
    <citation type="journal article" date="2022" name="bioRxiv">
        <title>Genomics of Preaxostyla Flagellates Illuminates Evolutionary Transitions and the Path Towards Mitochondrial Loss.</title>
        <authorList>
            <person name="Novak L.V.F."/>
            <person name="Treitli S.C."/>
            <person name="Pyrih J."/>
            <person name="Halakuc P."/>
            <person name="Pipaliya S.V."/>
            <person name="Vacek V."/>
            <person name="Brzon O."/>
            <person name="Soukal P."/>
            <person name="Eme L."/>
            <person name="Dacks J.B."/>
            <person name="Karnkowska A."/>
            <person name="Elias M."/>
            <person name="Hampl V."/>
        </authorList>
    </citation>
    <scope>NUCLEOTIDE SEQUENCE</scope>
    <source>
        <strain evidence="1">RCP-MX</strain>
    </source>
</reference>
<dbReference type="Proteomes" id="UP001141327">
    <property type="component" value="Unassembled WGS sequence"/>
</dbReference>
<organism evidence="1 2">
    <name type="scientific">Paratrimastix pyriformis</name>
    <dbReference type="NCBI Taxonomy" id="342808"/>
    <lineage>
        <taxon>Eukaryota</taxon>
        <taxon>Metamonada</taxon>
        <taxon>Preaxostyla</taxon>
        <taxon>Paratrimastigidae</taxon>
        <taxon>Paratrimastix</taxon>
    </lineage>
</organism>
<evidence type="ECO:0000313" key="2">
    <source>
        <dbReference type="Proteomes" id="UP001141327"/>
    </source>
</evidence>
<dbReference type="PANTHER" id="PTHR13318:SF190">
    <property type="entry name" value="PARTNER OF PAIRED, ISOFORM B"/>
    <property type="match status" value="1"/>
</dbReference>
<dbReference type="SUPFAM" id="SSF52047">
    <property type="entry name" value="RNI-like"/>
    <property type="match status" value="1"/>
</dbReference>
<dbReference type="InterPro" id="IPR032675">
    <property type="entry name" value="LRR_dom_sf"/>
</dbReference>
<dbReference type="Gene3D" id="3.80.10.10">
    <property type="entry name" value="Ribonuclease Inhibitor"/>
    <property type="match status" value="1"/>
</dbReference>
<sequence length="748" mass="80509">MPRISPPKCYQQIVAASPIPLHTYLSLLSLSHSIRTALRGTLREISFVLDESVGMVSLAADALAAIVGPCKDLGKLTLPERQPKMHALLPLVGCGLTEAACRPWVDEAFAGHSRLAVLHIPSAEPLWPAIRLILAHLPGLVELHCLHGRPICQRFLEALASSCPGLQTLHISTRHSAEEPEVDFTALAPLGGTLKELRLPSFTWQPGEETLAKLAAGLAALERLELYAGQERNLLGHIPTATAGRLTCLTISTRTYGLGGIDPERFCRLETVNLSVESAALAGRLLTASQATLRSVTLTVDDPPQPVFDALGVLGGLRSLDLCLRGPTDDQTLAALPPGLLGRLEQLTLRGPECTGPVRLASSSLRALHLGVRGSELALACPALEELTLASLNFGGHYESLVMDCPRLRSIMGLAVVRDLSRVVGPMSDLVRADGSDGHDCHWADDPAWLPELLALAPRLQVLSGLCLTRPGDLGLLWSAAAAALTSLRVEVEETAMPTGCPPALRLPARLELLEFIFWGEPAELCLCVEAPGLRSLRMLSRPTAPVGPTKLRMTLNCPALEALDLEVACLAGVRLAKGTAPPLRSLRVDTRAATQLEAASLLDILTRHGDRLRQVFLREMGPLCRAAWPQLAVALGRLPRLASLEIPEDIAPQVALACPPLRQLYLLEPPTSFRPGGAPGRPPASLRSLVLDCPLLEELQAPFSDGTLERFELTRPAANLRRIGWVKDPWRERLRSRLPQAALEVSA</sequence>
<protein>
    <submittedName>
        <fullName evidence="1">Uncharacterized protein</fullName>
    </submittedName>
</protein>
<proteinExistence type="predicted"/>
<keyword evidence="2" id="KW-1185">Reference proteome</keyword>
<accession>A0ABQ8U9Y3</accession>
<dbReference type="EMBL" id="JAPMOS010000140">
    <property type="protein sequence ID" value="KAJ4454681.1"/>
    <property type="molecule type" value="Genomic_DNA"/>
</dbReference>
<name>A0ABQ8U9Y3_9EUKA</name>
<dbReference type="PANTHER" id="PTHR13318">
    <property type="entry name" value="PARTNER OF PAIRED, ISOFORM B-RELATED"/>
    <property type="match status" value="1"/>
</dbReference>
<gene>
    <name evidence="1" type="ORF">PAPYR_10541</name>
</gene>
<evidence type="ECO:0000313" key="1">
    <source>
        <dbReference type="EMBL" id="KAJ4454681.1"/>
    </source>
</evidence>
<comment type="caution">
    <text evidence="1">The sequence shown here is derived from an EMBL/GenBank/DDBJ whole genome shotgun (WGS) entry which is preliminary data.</text>
</comment>